<protein>
    <submittedName>
        <fullName evidence="1">Uncharacterized protein</fullName>
    </submittedName>
</protein>
<evidence type="ECO:0000313" key="2">
    <source>
        <dbReference type="Proteomes" id="UP000192095"/>
    </source>
</evidence>
<reference evidence="1 2" key="1">
    <citation type="journal article" date="2017" name="BMC Genomics">
        <title>Comparative and functional genomics of the Lactococcus lactis taxon; insights into evolution and niche adaptation.</title>
        <authorList>
            <person name="Kelleher P."/>
            <person name="Bottacini F."/>
            <person name="Mahony J."/>
            <person name="Kilcawley K.N."/>
            <person name="van Sinderen D."/>
        </authorList>
    </citation>
    <scope>NUCLEOTIDE SEQUENCE [LARGE SCALE GENOMIC DNA]</scope>
    <source>
        <strain evidence="1 2">UC06</strain>
        <plasmid evidence="2">puc06c</plasmid>
    </source>
</reference>
<dbReference type="RefSeq" id="WP_021463127.1">
    <property type="nucleotide sequence ID" value="NZ_CP016736.2"/>
</dbReference>
<name>A0A1V0NZB8_LACLL</name>
<sequence length="251" mass="28780">MDYDYRKGKERVDEILNNAITITKDNGIPKDDKFTFKNGYYDWVTAIFIDIRDSSPLFSKKGLNDKKKTAKLIRAFTSEIIEILRDSDDLKEIGIRGDCVYAIYYTSTKDKELECANKTFYINTYLNMLNKVLEENDQPTFKAGIGMATDQELVIKAGRNRSGINSKVWIGNAVTRASNLSGYGEKIFSGKRLVYSSTSYNNFIEGLKKRNSSENVENWFTKYTDSDGEVCYYAGVIKKEFNNWIENGMKD</sequence>
<dbReference type="Gene3D" id="3.30.70.1230">
    <property type="entry name" value="Nucleotide cyclase"/>
    <property type="match status" value="1"/>
</dbReference>
<dbReference type="Proteomes" id="UP000192095">
    <property type="component" value="Plasmid pUC06D"/>
</dbReference>
<proteinExistence type="predicted"/>
<dbReference type="InterPro" id="IPR029787">
    <property type="entry name" value="Nucleotide_cyclase"/>
</dbReference>
<gene>
    <name evidence="1" type="ORF">LLUC06_04160</name>
</gene>
<keyword evidence="1" id="KW-0614">Plasmid</keyword>
<dbReference type="AlphaFoldDB" id="A0A1V0NZB8"/>
<accession>A0A1V0NZB8</accession>
<organism evidence="1 2">
    <name type="scientific">Lactococcus lactis subsp. lactis</name>
    <name type="common">Streptococcus lactis</name>
    <dbReference type="NCBI Taxonomy" id="1360"/>
    <lineage>
        <taxon>Bacteria</taxon>
        <taxon>Bacillati</taxon>
        <taxon>Bacillota</taxon>
        <taxon>Bacilli</taxon>
        <taxon>Lactobacillales</taxon>
        <taxon>Streptococcaceae</taxon>
        <taxon>Lactococcus</taxon>
    </lineage>
</organism>
<geneLocation type="plasmid" evidence="2">
    <name>puc06c</name>
</geneLocation>
<dbReference type="SUPFAM" id="SSF55073">
    <property type="entry name" value="Nucleotide cyclase"/>
    <property type="match status" value="1"/>
</dbReference>
<dbReference type="EMBL" id="CP016736">
    <property type="protein sequence ID" value="ARE19544.1"/>
    <property type="molecule type" value="Genomic_DNA"/>
</dbReference>
<evidence type="ECO:0000313" key="1">
    <source>
        <dbReference type="EMBL" id="ARE19544.1"/>
    </source>
</evidence>